<keyword evidence="3" id="KW-1185">Reference proteome</keyword>
<dbReference type="Proteomes" id="UP001154282">
    <property type="component" value="Unassembled WGS sequence"/>
</dbReference>
<protein>
    <submittedName>
        <fullName evidence="2">Uncharacterized protein</fullName>
    </submittedName>
</protein>
<feature type="region of interest" description="Disordered" evidence="1">
    <location>
        <begin position="1"/>
        <end position="23"/>
    </location>
</feature>
<accession>A0AAV0QR79</accession>
<sequence length="23" mass="2235">MGAATSRRSPARSTASRAGISSG</sequence>
<organism evidence="2 3">
    <name type="scientific">Linum tenue</name>
    <dbReference type="NCBI Taxonomy" id="586396"/>
    <lineage>
        <taxon>Eukaryota</taxon>
        <taxon>Viridiplantae</taxon>
        <taxon>Streptophyta</taxon>
        <taxon>Embryophyta</taxon>
        <taxon>Tracheophyta</taxon>
        <taxon>Spermatophyta</taxon>
        <taxon>Magnoliopsida</taxon>
        <taxon>eudicotyledons</taxon>
        <taxon>Gunneridae</taxon>
        <taxon>Pentapetalae</taxon>
        <taxon>rosids</taxon>
        <taxon>fabids</taxon>
        <taxon>Malpighiales</taxon>
        <taxon>Linaceae</taxon>
        <taxon>Linum</taxon>
    </lineage>
</organism>
<comment type="caution">
    <text evidence="2">The sequence shown here is derived from an EMBL/GenBank/DDBJ whole genome shotgun (WGS) entry which is preliminary data.</text>
</comment>
<gene>
    <name evidence="2" type="ORF">LITE_LOCUS44585</name>
</gene>
<evidence type="ECO:0000313" key="3">
    <source>
        <dbReference type="Proteomes" id="UP001154282"/>
    </source>
</evidence>
<evidence type="ECO:0000256" key="1">
    <source>
        <dbReference type="SAM" id="MobiDB-lite"/>
    </source>
</evidence>
<dbReference type="AlphaFoldDB" id="A0AAV0QR79"/>
<proteinExistence type="predicted"/>
<name>A0AAV0QR79_9ROSI</name>
<reference evidence="2" key="1">
    <citation type="submission" date="2022-08" db="EMBL/GenBank/DDBJ databases">
        <authorList>
            <person name="Gutierrez-Valencia J."/>
        </authorList>
    </citation>
    <scope>NUCLEOTIDE SEQUENCE</scope>
</reference>
<dbReference type="EMBL" id="CAMGYJ010000010">
    <property type="protein sequence ID" value="CAI0547960.1"/>
    <property type="molecule type" value="Genomic_DNA"/>
</dbReference>
<evidence type="ECO:0000313" key="2">
    <source>
        <dbReference type="EMBL" id="CAI0547960.1"/>
    </source>
</evidence>